<gene>
    <name evidence="8" type="ORF">IAB05_02860</name>
</gene>
<feature type="transmembrane region" description="Helical" evidence="6">
    <location>
        <begin position="492"/>
        <end position="508"/>
    </location>
</feature>
<evidence type="ECO:0000256" key="2">
    <source>
        <dbReference type="ARBA" id="ARBA00022475"/>
    </source>
</evidence>
<evidence type="ECO:0000256" key="5">
    <source>
        <dbReference type="ARBA" id="ARBA00023136"/>
    </source>
</evidence>
<name>A0A9D1MHI1_9FIRM</name>
<evidence type="ECO:0000259" key="7">
    <source>
        <dbReference type="Pfam" id="PF03772"/>
    </source>
</evidence>
<feature type="transmembrane region" description="Helical" evidence="6">
    <location>
        <begin position="376"/>
        <end position="401"/>
    </location>
</feature>
<evidence type="ECO:0000256" key="1">
    <source>
        <dbReference type="ARBA" id="ARBA00004651"/>
    </source>
</evidence>
<organism evidence="8 9">
    <name type="scientific">Candidatus Stercoripulliclostridium merdigallinarum</name>
    <dbReference type="NCBI Taxonomy" id="2840951"/>
    <lineage>
        <taxon>Bacteria</taxon>
        <taxon>Bacillati</taxon>
        <taxon>Bacillota</taxon>
        <taxon>Clostridia</taxon>
        <taxon>Eubacteriales</taxon>
        <taxon>Candidatus Stercoripulliclostridium</taxon>
    </lineage>
</organism>
<feature type="transmembrane region" description="Helical" evidence="6">
    <location>
        <begin position="65"/>
        <end position="84"/>
    </location>
</feature>
<feature type="transmembrane region" description="Helical" evidence="6">
    <location>
        <begin position="312"/>
        <end position="331"/>
    </location>
</feature>
<comment type="subcellular location">
    <subcellularLocation>
        <location evidence="1">Cell membrane</location>
        <topology evidence="1">Multi-pass membrane protein</topology>
    </subcellularLocation>
</comment>
<dbReference type="NCBIfam" id="TIGR00360">
    <property type="entry name" value="ComEC_N-term"/>
    <property type="match status" value="1"/>
</dbReference>
<dbReference type="Proteomes" id="UP000824094">
    <property type="component" value="Unassembled WGS sequence"/>
</dbReference>
<feature type="transmembrane region" description="Helical" evidence="6">
    <location>
        <begin position="12"/>
        <end position="32"/>
    </location>
</feature>
<dbReference type="GO" id="GO:0005886">
    <property type="term" value="C:plasma membrane"/>
    <property type="evidence" value="ECO:0007669"/>
    <property type="project" value="UniProtKB-SubCell"/>
</dbReference>
<evidence type="ECO:0000256" key="3">
    <source>
        <dbReference type="ARBA" id="ARBA00022692"/>
    </source>
</evidence>
<evidence type="ECO:0000313" key="8">
    <source>
        <dbReference type="EMBL" id="HIU60315.1"/>
    </source>
</evidence>
<reference evidence="8" key="2">
    <citation type="journal article" date="2021" name="PeerJ">
        <title>Extensive microbial diversity within the chicken gut microbiome revealed by metagenomics and culture.</title>
        <authorList>
            <person name="Gilroy R."/>
            <person name="Ravi A."/>
            <person name="Getino M."/>
            <person name="Pursley I."/>
            <person name="Horton D.L."/>
            <person name="Alikhan N.F."/>
            <person name="Baker D."/>
            <person name="Gharbi K."/>
            <person name="Hall N."/>
            <person name="Watson M."/>
            <person name="Adriaenssens E.M."/>
            <person name="Foster-Nyarko E."/>
            <person name="Jarju S."/>
            <person name="Secka A."/>
            <person name="Antonio M."/>
            <person name="Oren A."/>
            <person name="Chaudhuri R.R."/>
            <person name="La Ragione R."/>
            <person name="Hildebrand F."/>
            <person name="Pallen M.J."/>
        </authorList>
    </citation>
    <scope>NUCLEOTIDE SEQUENCE</scope>
    <source>
        <strain evidence="8">18911</strain>
    </source>
</reference>
<feature type="transmembrane region" description="Helical" evidence="6">
    <location>
        <begin position="38"/>
        <end position="58"/>
    </location>
</feature>
<protein>
    <submittedName>
        <fullName evidence="8">ComEC/Rec2 family competence protein</fullName>
    </submittedName>
</protein>
<reference evidence="8" key="1">
    <citation type="submission" date="2020-10" db="EMBL/GenBank/DDBJ databases">
        <authorList>
            <person name="Gilroy R."/>
        </authorList>
    </citation>
    <scope>NUCLEOTIDE SEQUENCE</scope>
    <source>
        <strain evidence="8">18911</strain>
    </source>
</reference>
<keyword evidence="3 6" id="KW-0812">Transmembrane</keyword>
<dbReference type="AlphaFoldDB" id="A0A9D1MHI1"/>
<dbReference type="PANTHER" id="PTHR30619">
    <property type="entry name" value="DNA INTERNALIZATION/COMPETENCE PROTEIN COMEC/REC2"/>
    <property type="match status" value="1"/>
</dbReference>
<dbReference type="EMBL" id="DVNF01000083">
    <property type="protein sequence ID" value="HIU60315.1"/>
    <property type="molecule type" value="Genomic_DNA"/>
</dbReference>
<dbReference type="InterPro" id="IPR004477">
    <property type="entry name" value="ComEC_N"/>
</dbReference>
<accession>A0A9D1MHI1</accession>
<keyword evidence="4 6" id="KW-1133">Transmembrane helix</keyword>
<feature type="transmembrane region" description="Helical" evidence="6">
    <location>
        <begin position="337"/>
        <end position="356"/>
    </location>
</feature>
<keyword evidence="5 6" id="KW-0472">Membrane</keyword>
<feature type="transmembrane region" description="Helical" evidence="6">
    <location>
        <begin position="441"/>
        <end position="457"/>
    </location>
</feature>
<feature type="domain" description="ComEC/Rec2-related protein" evidence="7">
    <location>
        <begin position="215"/>
        <end position="478"/>
    </location>
</feature>
<proteinExistence type="predicted"/>
<evidence type="ECO:0000313" key="9">
    <source>
        <dbReference type="Proteomes" id="UP000824094"/>
    </source>
</evidence>
<feature type="transmembrane region" description="Helical" evidence="6">
    <location>
        <begin position="463"/>
        <end position="480"/>
    </location>
</feature>
<evidence type="ECO:0000256" key="4">
    <source>
        <dbReference type="ARBA" id="ARBA00022989"/>
    </source>
</evidence>
<evidence type="ECO:0000256" key="6">
    <source>
        <dbReference type="SAM" id="Phobius"/>
    </source>
</evidence>
<dbReference type="Pfam" id="PF03772">
    <property type="entry name" value="Competence"/>
    <property type="match status" value="1"/>
</dbReference>
<dbReference type="InterPro" id="IPR052159">
    <property type="entry name" value="Competence_DNA_uptake"/>
</dbReference>
<dbReference type="PANTHER" id="PTHR30619:SF1">
    <property type="entry name" value="RECOMBINATION PROTEIN 2"/>
    <property type="match status" value="1"/>
</dbReference>
<comment type="caution">
    <text evidence="8">The sequence shown here is derived from an EMBL/GenBank/DDBJ whole genome shotgun (WGS) entry which is preliminary data.</text>
</comment>
<feature type="transmembrane region" description="Helical" evidence="6">
    <location>
        <begin position="407"/>
        <end position="429"/>
    </location>
</feature>
<keyword evidence="2" id="KW-1003">Cell membrane</keyword>
<feature type="transmembrane region" description="Helical" evidence="6">
    <location>
        <begin position="268"/>
        <end position="284"/>
    </location>
</feature>
<sequence length="509" mass="55398">MEVSEAGKKTEFLNYRPPFFAAISLACGIAVSALLRNIWWSEIVAAVIFIALFIIGIYKKNKLMRLLCGWTAAGIIVFYLYYAYTVTMPIAEYGYVTGRVTELMTVYDNGGRYLLTEVTFNGEELKGYAELTTVQKLSVADVIGFQGRLFLADINPFDSYGASLMGDGIRYIAETDYLSLVAQDTPTVVERIKEALYNTLTANTDTESAGMIMGLMLGERGGISREVSQTLSAAGISHVLSVSGLHVSFMAAMVYGFMRLIRRPPKKALIPLAIILPFYCLLTGFEPGVIRASVTTLVFLISLSTKGRYDALNALSASAIVILAVMPWSLFDLSFQMSYAAVLGIILFYRPIYRAIVPWKSNKKSFVWVRKAGQAVALSISANVLLTGILLSVFGSFAVYFIPANFIAVPIASIIYMLSVPVSLLSLIIPESGILFTPIGYLTRIFIDFSALFAGLPGGTVHAAVPMAAAALFCFGLVFGSDINLLNKKVKFTVAGISTAFFVIMLFTG</sequence>